<dbReference type="Pfam" id="PF01978">
    <property type="entry name" value="TrmB"/>
    <property type="match status" value="1"/>
</dbReference>
<protein>
    <recommendedName>
        <fullName evidence="1">Transcription regulator TrmB N-terminal domain-containing protein</fullName>
    </recommendedName>
</protein>
<reference evidence="2 3" key="1">
    <citation type="journal article" date="2016" name="Nat. Commun.">
        <title>Thousands of microbial genomes shed light on interconnected biogeochemical processes in an aquifer system.</title>
        <authorList>
            <person name="Anantharaman K."/>
            <person name="Brown C.T."/>
            <person name="Hug L.A."/>
            <person name="Sharon I."/>
            <person name="Castelle C.J."/>
            <person name="Probst A.J."/>
            <person name="Thomas B.C."/>
            <person name="Singh A."/>
            <person name="Wilkins M.J."/>
            <person name="Karaoz U."/>
            <person name="Brodie E.L."/>
            <person name="Williams K.H."/>
            <person name="Hubbard S.S."/>
            <person name="Banfield J.F."/>
        </authorList>
    </citation>
    <scope>NUCLEOTIDE SEQUENCE [LARGE SCALE GENOMIC DNA]</scope>
</reference>
<name>A0A1F4XJW7_9BACT</name>
<feature type="domain" description="Transcription regulator TrmB N-terminal" evidence="1">
    <location>
        <begin position="8"/>
        <end position="72"/>
    </location>
</feature>
<dbReference type="PANTHER" id="PTHR34293">
    <property type="entry name" value="HTH-TYPE TRANSCRIPTIONAL REGULATOR TRMBL2"/>
    <property type="match status" value="1"/>
</dbReference>
<gene>
    <name evidence="2" type="ORF">A2788_00205</name>
</gene>
<comment type="caution">
    <text evidence="2">The sequence shown here is derived from an EMBL/GenBank/DDBJ whole genome shotgun (WGS) entry which is preliminary data.</text>
</comment>
<dbReference type="PANTHER" id="PTHR34293:SF1">
    <property type="entry name" value="HTH-TYPE TRANSCRIPTIONAL REGULATOR TRMBL2"/>
    <property type="match status" value="1"/>
</dbReference>
<organism evidence="2 3">
    <name type="scientific">Candidatus Abawacabacteria bacterium RIFCSPHIGHO2_01_FULL_46_8</name>
    <dbReference type="NCBI Taxonomy" id="1817815"/>
    <lineage>
        <taxon>Bacteria</taxon>
        <taxon>Candidatus Abawacaibacteriota</taxon>
    </lineage>
</organism>
<sequence>MLTKEQLLNKFGLSNKEAQVYIAAVSLGPDVAVKIATKAKINRGTIYDVLKSLVNKGLMSSYHQDGKVIFAPEDPDTLAQITANEEEKLLQKEQEALELIPQLKSLHKGNSNQPKVRFYEGKEGILAMVEDFLATKPETENLGISSLEKIYQIFPDYDEIYRQRRKNKGIKTRGITNDSKKTRGLANNNDTVRILPQDEVELASDITIYGEEKVSFIALEEHQPLGVVIEGDSLNQTMRQFFQLAWEGLN</sequence>
<dbReference type="InterPro" id="IPR036388">
    <property type="entry name" value="WH-like_DNA-bd_sf"/>
</dbReference>
<dbReference type="Proteomes" id="UP000177521">
    <property type="component" value="Unassembled WGS sequence"/>
</dbReference>
<evidence type="ECO:0000313" key="2">
    <source>
        <dbReference type="EMBL" id="OGC82005.1"/>
    </source>
</evidence>
<evidence type="ECO:0000259" key="1">
    <source>
        <dbReference type="Pfam" id="PF01978"/>
    </source>
</evidence>
<evidence type="ECO:0000313" key="3">
    <source>
        <dbReference type="Proteomes" id="UP000177521"/>
    </source>
</evidence>
<dbReference type="EMBL" id="MEWS01000025">
    <property type="protein sequence ID" value="OGC82005.1"/>
    <property type="molecule type" value="Genomic_DNA"/>
</dbReference>
<dbReference type="InterPro" id="IPR051797">
    <property type="entry name" value="TrmB-like"/>
</dbReference>
<dbReference type="InterPro" id="IPR002831">
    <property type="entry name" value="Tscrpt_reg_TrmB_N"/>
</dbReference>
<dbReference type="SUPFAM" id="SSF46785">
    <property type="entry name" value="Winged helix' DNA-binding domain"/>
    <property type="match status" value="1"/>
</dbReference>
<dbReference type="Gene3D" id="1.10.10.10">
    <property type="entry name" value="Winged helix-like DNA-binding domain superfamily/Winged helix DNA-binding domain"/>
    <property type="match status" value="1"/>
</dbReference>
<accession>A0A1F4XJW7</accession>
<proteinExistence type="predicted"/>
<dbReference type="InterPro" id="IPR036390">
    <property type="entry name" value="WH_DNA-bd_sf"/>
</dbReference>
<dbReference type="AlphaFoldDB" id="A0A1F4XJW7"/>